<dbReference type="EMBL" id="JAHCVI010000001">
    <property type="protein sequence ID" value="KAG7292845.1"/>
    <property type="molecule type" value="Genomic_DNA"/>
</dbReference>
<feature type="domain" description="ABM" evidence="1">
    <location>
        <begin position="4"/>
        <end position="95"/>
    </location>
</feature>
<dbReference type="Proteomes" id="UP001197093">
    <property type="component" value="Unassembled WGS sequence"/>
</dbReference>
<evidence type="ECO:0000259" key="1">
    <source>
        <dbReference type="PROSITE" id="PS51725"/>
    </source>
</evidence>
<organism evidence="2 3">
    <name type="scientific">Staphylotrichum longicolle</name>
    <dbReference type="NCBI Taxonomy" id="669026"/>
    <lineage>
        <taxon>Eukaryota</taxon>
        <taxon>Fungi</taxon>
        <taxon>Dikarya</taxon>
        <taxon>Ascomycota</taxon>
        <taxon>Pezizomycotina</taxon>
        <taxon>Sordariomycetes</taxon>
        <taxon>Sordariomycetidae</taxon>
        <taxon>Sordariales</taxon>
        <taxon>Chaetomiaceae</taxon>
        <taxon>Staphylotrichum</taxon>
    </lineage>
</organism>
<dbReference type="PANTHER" id="PTHR40624:SF1">
    <property type="entry name" value="BIOSYNTHESIS MONOOXYGENASE, PUTATIVE (AFU_ORTHOLOGUE AFUA_1G12025)-RELATED"/>
    <property type="match status" value="1"/>
</dbReference>
<proteinExistence type="predicted"/>
<dbReference type="AlphaFoldDB" id="A0AAD4I428"/>
<sequence length="111" mass="12244">MAPIHVLAIITPKPDRVARVEELAREVASGVEATEPGVLKYQWFKTGTPKEPKIVVWEVYADEAAVNVHKTGPKLAWLIETEKKEGNFAGPLEVLPLQQFAGWAAREGSKI</sequence>
<dbReference type="PANTHER" id="PTHR40624">
    <property type="entry name" value="BIOSYNTHESIS MONOOXYGENASE, PUTATIVE (AFU_ORTHOLOGUE AFUA_1G12025)-RELATED"/>
    <property type="match status" value="1"/>
</dbReference>
<dbReference type="InterPro" id="IPR011008">
    <property type="entry name" value="Dimeric_a/b-barrel"/>
</dbReference>
<accession>A0AAD4I428</accession>
<reference evidence="2" key="1">
    <citation type="submission" date="2023-02" db="EMBL/GenBank/DDBJ databases">
        <authorList>
            <person name="Palmer J.M."/>
        </authorList>
    </citation>
    <scope>NUCLEOTIDE SEQUENCE</scope>
    <source>
        <strain evidence="2">FW57</strain>
    </source>
</reference>
<dbReference type="SUPFAM" id="SSF54909">
    <property type="entry name" value="Dimeric alpha+beta barrel"/>
    <property type="match status" value="1"/>
</dbReference>
<dbReference type="Pfam" id="PF03992">
    <property type="entry name" value="ABM"/>
    <property type="match status" value="1"/>
</dbReference>
<evidence type="ECO:0000313" key="2">
    <source>
        <dbReference type="EMBL" id="KAG7292845.1"/>
    </source>
</evidence>
<protein>
    <recommendedName>
        <fullName evidence="1">ABM domain-containing protein</fullName>
    </recommendedName>
</protein>
<comment type="caution">
    <text evidence="2">The sequence shown here is derived from an EMBL/GenBank/DDBJ whole genome shotgun (WGS) entry which is preliminary data.</text>
</comment>
<dbReference type="Gene3D" id="3.30.70.100">
    <property type="match status" value="1"/>
</dbReference>
<name>A0AAD4I428_9PEZI</name>
<gene>
    <name evidence="2" type="ORF">NEMBOFW57_002890</name>
</gene>
<dbReference type="InterPro" id="IPR007138">
    <property type="entry name" value="ABM_dom"/>
</dbReference>
<keyword evidence="3" id="KW-1185">Reference proteome</keyword>
<dbReference type="PROSITE" id="PS51725">
    <property type="entry name" value="ABM"/>
    <property type="match status" value="1"/>
</dbReference>
<evidence type="ECO:0000313" key="3">
    <source>
        <dbReference type="Proteomes" id="UP001197093"/>
    </source>
</evidence>